<protein>
    <submittedName>
        <fullName evidence="2">Uncharacterized protein</fullName>
    </submittedName>
</protein>
<dbReference type="InParanoid" id="A0A409Y6U4"/>
<evidence type="ECO:0000256" key="1">
    <source>
        <dbReference type="SAM" id="MobiDB-lite"/>
    </source>
</evidence>
<keyword evidence="3" id="KW-1185">Reference proteome</keyword>
<feature type="region of interest" description="Disordered" evidence="1">
    <location>
        <begin position="152"/>
        <end position="221"/>
    </location>
</feature>
<dbReference type="Proteomes" id="UP000284842">
    <property type="component" value="Unassembled WGS sequence"/>
</dbReference>
<reference evidence="2 3" key="1">
    <citation type="journal article" date="2018" name="Evol. Lett.">
        <title>Horizontal gene cluster transfer increased hallucinogenic mushroom diversity.</title>
        <authorList>
            <person name="Reynolds H.T."/>
            <person name="Vijayakumar V."/>
            <person name="Gluck-Thaler E."/>
            <person name="Korotkin H.B."/>
            <person name="Matheny P.B."/>
            <person name="Slot J.C."/>
        </authorList>
    </citation>
    <scope>NUCLEOTIDE SEQUENCE [LARGE SCALE GENOMIC DNA]</scope>
    <source>
        <strain evidence="2 3">2629</strain>
    </source>
</reference>
<dbReference type="OrthoDB" id="3187054at2759"/>
<feature type="region of interest" description="Disordered" evidence="1">
    <location>
        <begin position="1"/>
        <end position="20"/>
    </location>
</feature>
<gene>
    <name evidence="2" type="ORF">CVT24_003316</name>
</gene>
<accession>A0A409Y6U4</accession>
<evidence type="ECO:0000313" key="2">
    <source>
        <dbReference type="EMBL" id="PPQ98689.1"/>
    </source>
</evidence>
<comment type="caution">
    <text evidence="2">The sequence shown here is derived from an EMBL/GenBank/DDBJ whole genome shotgun (WGS) entry which is preliminary data.</text>
</comment>
<evidence type="ECO:0000313" key="3">
    <source>
        <dbReference type="Proteomes" id="UP000284842"/>
    </source>
</evidence>
<sequence>MSIRPILKRTSSNSSSSQNHCVHFSSSLTKTFSAHSAAAYDRSPIVVGPNSCALPERGDRTYLLDEQPRTIQGARDYHPRALAFASKSQQDLPQLIPDISSESDESDAFLSKNTTPVTPNTSSFSIHGLNVNMCVTLNIPNNHHQEHLSFLPYPPNERRKERKHDSSRTPDRIPNTTPTIAVPSPKKKSSSSSSTRLRMLAQQQQAGFAAPFSNDDVFGGF</sequence>
<proteinExistence type="predicted"/>
<organism evidence="2 3">
    <name type="scientific">Panaeolus cyanescens</name>
    <dbReference type="NCBI Taxonomy" id="181874"/>
    <lineage>
        <taxon>Eukaryota</taxon>
        <taxon>Fungi</taxon>
        <taxon>Dikarya</taxon>
        <taxon>Basidiomycota</taxon>
        <taxon>Agaricomycotina</taxon>
        <taxon>Agaricomycetes</taxon>
        <taxon>Agaricomycetidae</taxon>
        <taxon>Agaricales</taxon>
        <taxon>Agaricineae</taxon>
        <taxon>Galeropsidaceae</taxon>
        <taxon>Panaeolus</taxon>
    </lineage>
</organism>
<feature type="compositionally biased region" description="Basic and acidic residues" evidence="1">
    <location>
        <begin position="156"/>
        <end position="171"/>
    </location>
</feature>
<feature type="compositionally biased region" description="Low complexity" evidence="1">
    <location>
        <begin position="201"/>
        <end position="210"/>
    </location>
</feature>
<name>A0A409Y6U4_9AGAR</name>
<dbReference type="AlphaFoldDB" id="A0A409Y6U4"/>
<dbReference type="EMBL" id="NHTK01001379">
    <property type="protein sequence ID" value="PPQ98689.1"/>
    <property type="molecule type" value="Genomic_DNA"/>
</dbReference>